<protein>
    <recommendedName>
        <fullName evidence="6">Adenosine deaminase domain-containing protein</fullName>
    </recommendedName>
</protein>
<dbReference type="InterPro" id="IPR001365">
    <property type="entry name" value="A_deaminase_dom"/>
</dbReference>
<keyword evidence="3" id="KW-0479">Metal-binding</keyword>
<dbReference type="PANTHER" id="PTHR43114:SF6">
    <property type="entry name" value="ADENINE DEAMINASE"/>
    <property type="match status" value="1"/>
</dbReference>
<dbReference type="SUPFAM" id="SSF51556">
    <property type="entry name" value="Metallo-dependent hydrolases"/>
    <property type="match status" value="1"/>
</dbReference>
<evidence type="ECO:0000256" key="5">
    <source>
        <dbReference type="ARBA" id="ARBA00022833"/>
    </source>
</evidence>
<sequence>MYKSVFRPSMLKKSLFVNKIRGLTSVTQNISLKGIFSLILVVLMLNISTQVNAQHNELSLSEFTRIIPKAETHIHFSALIYPDLALKLAKKNNVELSYSTPSELITDKTWTVSPFNAPSDELWGGYFQRLAEFQSVIKTSDDVKEVVVEWARRSGIVSNVKYAEIHIPYPNASTALDIDLDSYFEGFKLAREQIKEDYGIDLRYVGETYILSHDVINAAKKEVETYGKYKEETAIVGISILSIFPDITDVKPVLDLARSLGFKAPMHLGNRAFSPDKKELVKPMWDAIDILHIDRIDHGYFASFDLELVDHIADKKIPMTNCPHVIVGKFVFPKGDIAPTFTWDNFPFKLFYEHDVVASLHTDTPAMGSSYTLAEVYEEVVDQYDYDKEDVIVWAENSFRSALISDSEMKKYLKELKDWVYKNN</sequence>
<keyword evidence="4" id="KW-0378">Hydrolase</keyword>
<gene>
    <name evidence="7" type="ORF">KM029_20195</name>
</gene>
<evidence type="ECO:0000259" key="6">
    <source>
        <dbReference type="Pfam" id="PF00962"/>
    </source>
</evidence>
<evidence type="ECO:0000256" key="2">
    <source>
        <dbReference type="ARBA" id="ARBA00006676"/>
    </source>
</evidence>
<evidence type="ECO:0000256" key="4">
    <source>
        <dbReference type="ARBA" id="ARBA00022801"/>
    </source>
</evidence>
<comment type="cofactor">
    <cofactor evidence="1">
        <name>Zn(2+)</name>
        <dbReference type="ChEBI" id="CHEBI:29105"/>
    </cofactor>
</comment>
<evidence type="ECO:0000256" key="1">
    <source>
        <dbReference type="ARBA" id="ARBA00001947"/>
    </source>
</evidence>
<dbReference type="EMBL" id="CP076129">
    <property type="protein sequence ID" value="QWG10005.1"/>
    <property type="molecule type" value="Genomic_DNA"/>
</dbReference>
<dbReference type="Gene3D" id="3.20.20.140">
    <property type="entry name" value="Metal-dependent hydrolases"/>
    <property type="match status" value="1"/>
</dbReference>
<keyword evidence="8" id="KW-1185">Reference proteome</keyword>
<dbReference type="Pfam" id="PF00962">
    <property type="entry name" value="A_deaminase"/>
    <property type="match status" value="1"/>
</dbReference>
<dbReference type="RefSeq" id="WP_144076659.1">
    <property type="nucleotide sequence ID" value="NZ_CP076129.1"/>
</dbReference>
<dbReference type="Proteomes" id="UP000682802">
    <property type="component" value="Chromosome 2"/>
</dbReference>
<reference evidence="7 8" key="1">
    <citation type="submission" date="2021-05" db="EMBL/GenBank/DDBJ databases">
        <title>Comparative genomic studies on the polysaccharide-degrading batcterial strains of the Flammeovirga genus.</title>
        <authorList>
            <person name="Zewei F."/>
            <person name="Zheng Z."/>
            <person name="Yu L."/>
            <person name="Ruyue G."/>
            <person name="Yanhong M."/>
            <person name="Yuanyuan C."/>
            <person name="Jingyan G."/>
            <person name="Wenjun H."/>
        </authorList>
    </citation>
    <scope>NUCLEOTIDE SEQUENCE [LARGE SCALE GENOMIC DNA]</scope>
    <source>
        <strain evidence="7 8">YS10</strain>
    </source>
</reference>
<dbReference type="PANTHER" id="PTHR43114">
    <property type="entry name" value="ADENINE DEAMINASE"/>
    <property type="match status" value="1"/>
</dbReference>
<name>A0ABX8H2E9_9BACT</name>
<accession>A0ABX8H2E9</accession>
<feature type="domain" description="Adenosine deaminase" evidence="6">
    <location>
        <begin position="68"/>
        <end position="418"/>
    </location>
</feature>
<evidence type="ECO:0000313" key="8">
    <source>
        <dbReference type="Proteomes" id="UP000682802"/>
    </source>
</evidence>
<dbReference type="InterPro" id="IPR006330">
    <property type="entry name" value="Ado/ade_deaminase"/>
</dbReference>
<comment type="similarity">
    <text evidence="2">Belongs to the metallo-dependent hydrolases superfamily. Adenosine and AMP deaminases family.</text>
</comment>
<evidence type="ECO:0000313" key="7">
    <source>
        <dbReference type="EMBL" id="QWG10005.1"/>
    </source>
</evidence>
<keyword evidence="5" id="KW-0862">Zinc</keyword>
<proteinExistence type="inferred from homology"/>
<organism evidence="7 8">
    <name type="scientific">Flammeovirga kamogawensis</name>
    <dbReference type="NCBI Taxonomy" id="373891"/>
    <lineage>
        <taxon>Bacteria</taxon>
        <taxon>Pseudomonadati</taxon>
        <taxon>Bacteroidota</taxon>
        <taxon>Cytophagia</taxon>
        <taxon>Cytophagales</taxon>
        <taxon>Flammeovirgaceae</taxon>
        <taxon>Flammeovirga</taxon>
    </lineage>
</organism>
<dbReference type="InterPro" id="IPR032466">
    <property type="entry name" value="Metal_Hydrolase"/>
</dbReference>
<evidence type="ECO:0000256" key="3">
    <source>
        <dbReference type="ARBA" id="ARBA00022723"/>
    </source>
</evidence>